<gene>
    <name evidence="5" type="ORF">B7G54_27655</name>
</gene>
<evidence type="ECO:0000259" key="4">
    <source>
        <dbReference type="Pfam" id="PF17782"/>
    </source>
</evidence>
<reference evidence="5 6" key="1">
    <citation type="submission" date="2017-04" db="EMBL/GenBank/DDBJ databases">
        <title>Burkholderia puraquae sp. nov., a novel Burkholderia cepacia complex species from hospital setting samples.</title>
        <authorList>
            <person name="Martina P."/>
            <person name="Leguizamon M."/>
            <person name="Prieto C."/>
            <person name="Sousa S."/>
            <person name="Montanaro P."/>
            <person name="Draghi W."/>
            <person name="Staembler M."/>
            <person name="Bettiol M."/>
            <person name="Figoli C."/>
            <person name="Palau J."/>
            <person name="Alvarez F."/>
            <person name="Benetti S."/>
            <person name="Anchat E."/>
            <person name="Vescina C."/>
            <person name="Ferreras J."/>
            <person name="Lasch P."/>
            <person name="Lagares A."/>
            <person name="Zorreguieta A."/>
            <person name="Yantorno O."/>
            <person name="Bosch A."/>
        </authorList>
    </citation>
    <scope>NUCLEOTIDE SEQUENCE [LARGE SCALE GENOMIC DNA]</scope>
    <source>
        <strain evidence="5 6">CAMPA 1040</strain>
    </source>
</reference>
<name>A0A1X1PAP4_9BURK</name>
<dbReference type="InterPro" id="IPR003488">
    <property type="entry name" value="DprA"/>
</dbReference>
<evidence type="ECO:0000256" key="1">
    <source>
        <dbReference type="ARBA" id="ARBA00006525"/>
    </source>
</evidence>
<comment type="similarity">
    <text evidence="1">Belongs to the DprA/Smf family.</text>
</comment>
<dbReference type="InterPro" id="IPR036388">
    <property type="entry name" value="WH-like_DNA-bd_sf"/>
</dbReference>
<dbReference type="Gene3D" id="3.40.50.450">
    <property type="match status" value="1"/>
</dbReference>
<feature type="compositionally biased region" description="Low complexity" evidence="2">
    <location>
        <begin position="394"/>
        <end position="410"/>
    </location>
</feature>
<dbReference type="SUPFAM" id="SSF102405">
    <property type="entry name" value="MCP/YpsA-like"/>
    <property type="match status" value="1"/>
</dbReference>
<organism evidence="5 6">
    <name type="scientific">Burkholderia puraquae</name>
    <dbReference type="NCBI Taxonomy" id="1904757"/>
    <lineage>
        <taxon>Bacteria</taxon>
        <taxon>Pseudomonadati</taxon>
        <taxon>Pseudomonadota</taxon>
        <taxon>Betaproteobacteria</taxon>
        <taxon>Burkholderiales</taxon>
        <taxon>Burkholderiaceae</taxon>
        <taxon>Burkholderia</taxon>
        <taxon>Burkholderia cepacia complex</taxon>
    </lineage>
</organism>
<dbReference type="EMBL" id="NBYX01000017">
    <property type="protein sequence ID" value="ORT82563.1"/>
    <property type="molecule type" value="Genomic_DNA"/>
</dbReference>
<dbReference type="NCBIfam" id="TIGR00732">
    <property type="entry name" value="dprA"/>
    <property type="match status" value="1"/>
</dbReference>
<protein>
    <submittedName>
        <fullName evidence="5">DNA protecting protein DprA</fullName>
    </submittedName>
</protein>
<evidence type="ECO:0000256" key="2">
    <source>
        <dbReference type="SAM" id="MobiDB-lite"/>
    </source>
</evidence>
<sequence length="486" mass="49877">MKMRRTRGESMPRIMPPAIGRAPARAALSSISDDENFIMAPRGPLATAFEGRLMSPQALTTSAVRAWLQLAHAPGLAPAVLEALLDAFGSPDALLRASGQAIAAVTSPAAAQAVRASERGDLDARTDTVLAWLDAPGNVLVTLNDPAYPPRLRDLHDPPPLLYVKGRLDLLHARCLAVVGSRHATPQGLADATRFARELSDAGLPIVSGLALGIDGAAHRGGLDGRSGTVAVIATGADLVYPARHCALAHEIAARGAIVSEWPLGTPARAAHFPQRNRLIAALAIGALVVEAAPRSGSLITARLANELGRDVFAMPGSIHAPLAQGCHALIRDGAKLTATPLDVLEEYGLGEPNTGVAGGAACSGHRGANAGDIRETTAAIQRAAASGTQTGDAVPATAPAPAEAPSSAPQLPGSPSEQALLAALGYSPVTYEWLAEHSGLSDDVLHRTLLALELAGRVASLPGGRFARLDAARTPPVHGVLHSPA</sequence>
<dbReference type="PANTHER" id="PTHR43022:SF1">
    <property type="entry name" value="PROTEIN SMF"/>
    <property type="match status" value="1"/>
</dbReference>
<dbReference type="OrthoDB" id="9785707at2"/>
<evidence type="ECO:0000259" key="3">
    <source>
        <dbReference type="Pfam" id="PF02481"/>
    </source>
</evidence>
<dbReference type="AlphaFoldDB" id="A0A1X1PAP4"/>
<dbReference type="InterPro" id="IPR041614">
    <property type="entry name" value="DprA_WH"/>
</dbReference>
<feature type="domain" description="Smf/DprA SLOG" evidence="3">
    <location>
        <begin position="140"/>
        <end position="348"/>
    </location>
</feature>
<dbReference type="Pfam" id="PF17782">
    <property type="entry name" value="WHD_DprA"/>
    <property type="match status" value="1"/>
</dbReference>
<dbReference type="Proteomes" id="UP000193146">
    <property type="component" value="Unassembled WGS sequence"/>
</dbReference>
<keyword evidence="6" id="KW-1185">Reference proteome</keyword>
<proteinExistence type="inferred from homology"/>
<evidence type="ECO:0000313" key="5">
    <source>
        <dbReference type="EMBL" id="ORT82563.1"/>
    </source>
</evidence>
<evidence type="ECO:0000313" key="6">
    <source>
        <dbReference type="Proteomes" id="UP000193146"/>
    </source>
</evidence>
<feature type="region of interest" description="Disordered" evidence="2">
    <location>
        <begin position="384"/>
        <end position="416"/>
    </location>
</feature>
<comment type="caution">
    <text evidence="5">The sequence shown here is derived from an EMBL/GenBank/DDBJ whole genome shotgun (WGS) entry which is preliminary data.</text>
</comment>
<accession>A0A1X1PAP4</accession>
<feature type="domain" description="DprA winged helix" evidence="4">
    <location>
        <begin position="406"/>
        <end position="465"/>
    </location>
</feature>
<dbReference type="Pfam" id="PF02481">
    <property type="entry name" value="DNA_processg_A"/>
    <property type="match status" value="1"/>
</dbReference>
<dbReference type="Gene3D" id="1.10.10.10">
    <property type="entry name" value="Winged helix-like DNA-binding domain superfamily/Winged helix DNA-binding domain"/>
    <property type="match status" value="1"/>
</dbReference>
<dbReference type="PANTHER" id="PTHR43022">
    <property type="entry name" value="PROTEIN SMF"/>
    <property type="match status" value="1"/>
</dbReference>
<dbReference type="GO" id="GO:0009294">
    <property type="term" value="P:DNA-mediated transformation"/>
    <property type="evidence" value="ECO:0007669"/>
    <property type="project" value="InterPro"/>
</dbReference>
<dbReference type="InterPro" id="IPR057666">
    <property type="entry name" value="DrpA_SLOG"/>
</dbReference>